<accession>A0A2D3VDW5</accession>
<dbReference type="GO" id="GO:0009986">
    <property type="term" value="C:cell surface"/>
    <property type="evidence" value="ECO:0007669"/>
    <property type="project" value="TreeGrafter"/>
</dbReference>
<evidence type="ECO:0000313" key="22">
    <source>
        <dbReference type="EMBL" id="CZT23985.1"/>
    </source>
</evidence>
<evidence type="ECO:0000256" key="4">
    <source>
        <dbReference type="ARBA" id="ARBA00008773"/>
    </source>
</evidence>
<keyword evidence="8" id="KW-0964">Secreted</keyword>
<evidence type="ECO:0000256" key="18">
    <source>
        <dbReference type="ARBA" id="ARBA00043078"/>
    </source>
</evidence>
<name>A0A2D3VDW5_9PEZI</name>
<dbReference type="GO" id="GO:0071555">
    <property type="term" value="P:cell wall organization"/>
    <property type="evidence" value="ECO:0007669"/>
    <property type="project" value="UniProtKB-KW"/>
</dbReference>
<evidence type="ECO:0000256" key="8">
    <source>
        <dbReference type="ARBA" id="ARBA00022525"/>
    </source>
</evidence>
<evidence type="ECO:0000256" key="10">
    <source>
        <dbReference type="ARBA" id="ARBA00022801"/>
    </source>
</evidence>
<evidence type="ECO:0000256" key="14">
    <source>
        <dbReference type="ARBA" id="ARBA00023316"/>
    </source>
</evidence>
<keyword evidence="21" id="KW-0812">Transmembrane</keyword>
<keyword evidence="15" id="KW-0624">Polysaccharide degradation</keyword>
<keyword evidence="9" id="KW-0732">Signal</keyword>
<dbReference type="OrthoDB" id="68336at2759"/>
<keyword evidence="23" id="KW-1185">Reference proteome</keyword>
<keyword evidence="7" id="KW-0134">Cell wall</keyword>
<protein>
    <recommendedName>
        <fullName evidence="5">glucan endo-1,3-beta-D-glucosidase</fullName>
        <ecNumber evidence="5">3.2.1.39</ecNumber>
    </recommendedName>
    <alternativeName>
        <fullName evidence="18">Endo-1,3-beta-glucanase btgC</fullName>
    </alternativeName>
    <alternativeName>
        <fullName evidence="17">Laminarinase btgC</fullName>
    </alternativeName>
</protein>
<evidence type="ECO:0000256" key="12">
    <source>
        <dbReference type="ARBA" id="ARBA00023180"/>
    </source>
</evidence>
<evidence type="ECO:0000256" key="6">
    <source>
        <dbReference type="ARBA" id="ARBA00022475"/>
    </source>
</evidence>
<dbReference type="EC" id="3.2.1.39" evidence="5"/>
<feature type="compositionally biased region" description="Polar residues" evidence="20">
    <location>
        <begin position="76"/>
        <end position="93"/>
    </location>
</feature>
<feature type="transmembrane region" description="Helical" evidence="21">
    <location>
        <begin position="190"/>
        <end position="216"/>
    </location>
</feature>
<dbReference type="RefSeq" id="XP_023630709.1">
    <property type="nucleotide sequence ID" value="XM_023774941.1"/>
</dbReference>
<dbReference type="InterPro" id="IPR017853">
    <property type="entry name" value="GH"/>
</dbReference>
<keyword evidence="6" id="KW-1003">Cell membrane</keyword>
<dbReference type="Proteomes" id="UP000225277">
    <property type="component" value="Unassembled WGS sequence"/>
</dbReference>
<dbReference type="AlphaFoldDB" id="A0A2D3VDW5"/>
<dbReference type="GO" id="GO:0042973">
    <property type="term" value="F:glucan endo-1,3-beta-D-glucosidase activity"/>
    <property type="evidence" value="ECO:0007669"/>
    <property type="project" value="UniProtKB-EC"/>
</dbReference>
<keyword evidence="10" id="KW-0378">Hydrolase</keyword>
<comment type="similarity">
    <text evidence="4 19">Belongs to the glycosyl hydrolase 17 family.</text>
</comment>
<dbReference type="GeneID" id="35604764"/>
<dbReference type="SUPFAM" id="SSF51445">
    <property type="entry name" value="(Trans)glycosidases"/>
    <property type="match status" value="1"/>
</dbReference>
<comment type="subcellular location">
    <subcellularLocation>
        <location evidence="3">Cell membrane</location>
        <topology evidence="3">Single-pass type II membrane protein</topology>
    </subcellularLocation>
    <subcellularLocation>
        <location evidence="2">Secreted</location>
        <location evidence="2">Cell wall</location>
    </subcellularLocation>
</comment>
<evidence type="ECO:0000256" key="3">
    <source>
        <dbReference type="ARBA" id="ARBA00004401"/>
    </source>
</evidence>
<gene>
    <name evidence="22" type="ORF">RCC_09702</name>
</gene>
<dbReference type="PANTHER" id="PTHR16631">
    <property type="entry name" value="GLUCAN 1,3-BETA-GLUCOSIDASE"/>
    <property type="match status" value="1"/>
</dbReference>
<evidence type="ECO:0000256" key="2">
    <source>
        <dbReference type="ARBA" id="ARBA00004191"/>
    </source>
</evidence>
<dbReference type="STRING" id="112498.A0A2D3VDW5"/>
<dbReference type="InterPro" id="IPR050732">
    <property type="entry name" value="Beta-glucan_modifiers"/>
</dbReference>
<dbReference type="InterPro" id="IPR000490">
    <property type="entry name" value="Glyco_hydro_17"/>
</dbReference>
<keyword evidence="13" id="KW-0119">Carbohydrate metabolism</keyword>
<evidence type="ECO:0000256" key="15">
    <source>
        <dbReference type="ARBA" id="ARBA00023326"/>
    </source>
</evidence>
<evidence type="ECO:0000256" key="21">
    <source>
        <dbReference type="SAM" id="Phobius"/>
    </source>
</evidence>
<keyword evidence="14" id="KW-0961">Cell wall biogenesis/degradation</keyword>
<evidence type="ECO:0000256" key="17">
    <source>
        <dbReference type="ARBA" id="ARBA00042373"/>
    </source>
</evidence>
<evidence type="ECO:0000313" key="23">
    <source>
        <dbReference type="Proteomes" id="UP000225277"/>
    </source>
</evidence>
<reference evidence="22 23" key="1">
    <citation type="submission" date="2016-03" db="EMBL/GenBank/DDBJ databases">
        <authorList>
            <person name="Ploux O."/>
        </authorList>
    </citation>
    <scope>NUCLEOTIDE SEQUENCE [LARGE SCALE GENOMIC DNA]</scope>
    <source>
        <strain evidence="22 23">URUG2</strain>
    </source>
</reference>
<dbReference type="PANTHER" id="PTHR16631:SF17">
    <property type="entry name" value="GLUCAN ENDO-1,3-BETA-GLUCOSIDASE BTGC"/>
    <property type="match status" value="1"/>
</dbReference>
<evidence type="ECO:0000256" key="5">
    <source>
        <dbReference type="ARBA" id="ARBA00012780"/>
    </source>
</evidence>
<dbReference type="GO" id="GO:0005886">
    <property type="term" value="C:plasma membrane"/>
    <property type="evidence" value="ECO:0007669"/>
    <property type="project" value="UniProtKB-SubCell"/>
</dbReference>
<dbReference type="GO" id="GO:0005576">
    <property type="term" value="C:extracellular region"/>
    <property type="evidence" value="ECO:0007669"/>
    <property type="project" value="TreeGrafter"/>
</dbReference>
<evidence type="ECO:0000256" key="16">
    <source>
        <dbReference type="ARBA" id="ARBA00037649"/>
    </source>
</evidence>
<evidence type="ECO:0000256" key="7">
    <source>
        <dbReference type="ARBA" id="ARBA00022512"/>
    </source>
</evidence>
<evidence type="ECO:0000256" key="20">
    <source>
        <dbReference type="SAM" id="MobiDB-lite"/>
    </source>
</evidence>
<keyword evidence="12" id="KW-0325">Glycoprotein</keyword>
<organism evidence="22 23">
    <name type="scientific">Ramularia collo-cygni</name>
    <dbReference type="NCBI Taxonomy" id="112498"/>
    <lineage>
        <taxon>Eukaryota</taxon>
        <taxon>Fungi</taxon>
        <taxon>Dikarya</taxon>
        <taxon>Ascomycota</taxon>
        <taxon>Pezizomycotina</taxon>
        <taxon>Dothideomycetes</taxon>
        <taxon>Dothideomycetidae</taxon>
        <taxon>Mycosphaerellales</taxon>
        <taxon>Mycosphaerellaceae</taxon>
        <taxon>Ramularia</taxon>
    </lineage>
</organism>
<proteinExistence type="inferred from homology"/>
<evidence type="ECO:0000256" key="19">
    <source>
        <dbReference type="RuleBase" id="RU004335"/>
    </source>
</evidence>
<evidence type="ECO:0000256" key="9">
    <source>
        <dbReference type="ARBA" id="ARBA00022729"/>
    </source>
</evidence>
<dbReference type="GO" id="GO:0000272">
    <property type="term" value="P:polysaccharide catabolic process"/>
    <property type="evidence" value="ECO:0007669"/>
    <property type="project" value="UniProtKB-KW"/>
</dbReference>
<evidence type="ECO:0000256" key="1">
    <source>
        <dbReference type="ARBA" id="ARBA00000382"/>
    </source>
</evidence>
<dbReference type="EMBL" id="FJUY01000019">
    <property type="protein sequence ID" value="CZT23985.1"/>
    <property type="molecule type" value="Genomic_DNA"/>
</dbReference>
<comment type="function">
    <text evidence="16">Glucanases play a role in cell expansion during growth, in cell-cell fusion during mating, and in spore release during sporulation. This enzyme may be involved in beta-glucan degradation. Active on laminarin and lichenan.</text>
</comment>
<dbReference type="GO" id="GO:0009277">
    <property type="term" value="C:fungal-type cell wall"/>
    <property type="evidence" value="ECO:0007669"/>
    <property type="project" value="TreeGrafter"/>
</dbReference>
<feature type="compositionally biased region" description="Acidic residues" evidence="20">
    <location>
        <begin position="111"/>
        <end position="128"/>
    </location>
</feature>
<keyword evidence="21" id="KW-1133">Transmembrane helix</keyword>
<feature type="compositionally biased region" description="Pro residues" evidence="20">
    <location>
        <begin position="30"/>
        <end position="45"/>
    </location>
</feature>
<keyword evidence="11 21" id="KW-0472">Membrane</keyword>
<comment type="catalytic activity">
    <reaction evidence="1">
        <text>Hydrolysis of (1-&gt;3)-beta-D-glucosidic linkages in (1-&gt;3)-beta-D-glucans.</text>
        <dbReference type="EC" id="3.2.1.39"/>
    </reaction>
</comment>
<sequence>MMSMPSHDVHRQGSAQALRDIDNLYGSRLPEPPPPPPHLSNPAPPVHQHSYSSSSSLAPLTAHQAIGYSTPPRSPGHTSHSNSGYGPAASNTALAAGYQQHMSRGSHYGDAYDDFDPSNIADDGEDDFEHVPQNRNGRRALGAGAGAATGAGAGMLGTMGSGSSGGNYDPVGQTEKSEWLRKQSTRQKRLRWMIGALVLFLVVGGIVGGVVGGILANRGGGGGSSPSAPGSSSGGDLTINSAEIKALMNNKDFHKVFPAVDYTPFHAQYPACDIKNGGPDQNNVTIDIALLSQLAPAVRLYGTDCNQTELVLEAISRLEMQDTMKVWIGVYLDGNSTTNDRQIAHMWDLLDNYPHDSFAGLIVGNEVLYSKYMTASELGDTLEEIRKNATAKGINLPVATADLGDNWDTALAATSDIVMANIHPFFAGTVAEDSASWAYTFWQGKDVPLKTAETNTIGSVTYPTQIIAEIGWPTEGGNDCGVATDDAFGCKSDTDGAVASIDNLNIFLDEWVCGALNNGTTFFWFSAFDEPWKHQFDTAHNKWEPFWGLFDEDRNFKDGVKIPDCGGKTVDKPY</sequence>
<dbReference type="Pfam" id="PF00332">
    <property type="entry name" value="Glyco_hydro_17"/>
    <property type="match status" value="1"/>
</dbReference>
<evidence type="ECO:0000256" key="13">
    <source>
        <dbReference type="ARBA" id="ARBA00023277"/>
    </source>
</evidence>
<evidence type="ECO:0000256" key="11">
    <source>
        <dbReference type="ARBA" id="ARBA00023136"/>
    </source>
</evidence>
<dbReference type="Gene3D" id="3.20.20.80">
    <property type="entry name" value="Glycosidases"/>
    <property type="match status" value="1"/>
</dbReference>
<feature type="region of interest" description="Disordered" evidence="20">
    <location>
        <begin position="1"/>
        <end position="128"/>
    </location>
</feature>